<proteinExistence type="inferred from homology"/>
<accession>A0A1E4SVP4</accession>
<dbReference type="OrthoDB" id="409928at2759"/>
<sequence length="157" mass="17783">MSLVNLANTCAHLQNCTMAKLPLAKIPYTRLHLQIAVELYKEGFIGSIQRGSISGPDLTPVDVTHDNISTRRIWLGLKYNQNSNPVLKNLHLISKPSRKVYCTIDELKNFAIGKRLRFIKPPQPGEVIFVRTKKNEILNLHEAIKKNLDAELLCRVS</sequence>
<comment type="similarity">
    <text evidence="1">Belongs to the universal ribosomal protein uS8 family.</text>
</comment>
<organism evidence="4 5">
    <name type="scientific">[Candida] arabinofermentans NRRL YB-2248</name>
    <dbReference type="NCBI Taxonomy" id="983967"/>
    <lineage>
        <taxon>Eukaryota</taxon>
        <taxon>Fungi</taxon>
        <taxon>Dikarya</taxon>
        <taxon>Ascomycota</taxon>
        <taxon>Saccharomycotina</taxon>
        <taxon>Pichiomycetes</taxon>
        <taxon>Pichiales</taxon>
        <taxon>Pichiaceae</taxon>
        <taxon>Ogataea</taxon>
        <taxon>Ogataea/Candida clade</taxon>
    </lineage>
</organism>
<dbReference type="GO" id="GO:0005840">
    <property type="term" value="C:ribosome"/>
    <property type="evidence" value="ECO:0007669"/>
    <property type="project" value="UniProtKB-KW"/>
</dbReference>
<protein>
    <recommendedName>
        <fullName evidence="6">Ribosomal protein S8</fullName>
    </recommendedName>
</protein>
<gene>
    <name evidence="4" type="ORF">CANARDRAFT_29975</name>
</gene>
<dbReference type="GO" id="GO:1990904">
    <property type="term" value="C:ribonucleoprotein complex"/>
    <property type="evidence" value="ECO:0007669"/>
    <property type="project" value="UniProtKB-KW"/>
</dbReference>
<dbReference type="Pfam" id="PF00410">
    <property type="entry name" value="Ribosomal_S8"/>
    <property type="match status" value="1"/>
</dbReference>
<evidence type="ECO:0000256" key="2">
    <source>
        <dbReference type="ARBA" id="ARBA00022980"/>
    </source>
</evidence>
<dbReference type="InterPro" id="IPR000630">
    <property type="entry name" value="Ribosomal_uS8"/>
</dbReference>
<dbReference type="AlphaFoldDB" id="A0A1E4SVP4"/>
<name>A0A1E4SVP4_9ASCO</name>
<dbReference type="FunFam" id="3.30.1370.30:FF:000006">
    <property type="entry name" value="40S ribosomal protein S8"/>
    <property type="match status" value="1"/>
</dbReference>
<dbReference type="EMBL" id="KV453863">
    <property type="protein sequence ID" value="ODV83537.1"/>
    <property type="molecule type" value="Genomic_DNA"/>
</dbReference>
<dbReference type="SUPFAM" id="SSF56047">
    <property type="entry name" value="Ribosomal protein S8"/>
    <property type="match status" value="1"/>
</dbReference>
<dbReference type="Gene3D" id="3.30.1370.30">
    <property type="match status" value="1"/>
</dbReference>
<evidence type="ECO:0000256" key="1">
    <source>
        <dbReference type="ARBA" id="ARBA00006471"/>
    </source>
</evidence>
<dbReference type="GO" id="GO:0003735">
    <property type="term" value="F:structural constituent of ribosome"/>
    <property type="evidence" value="ECO:0007669"/>
    <property type="project" value="InterPro"/>
</dbReference>
<dbReference type="GO" id="GO:0006412">
    <property type="term" value="P:translation"/>
    <property type="evidence" value="ECO:0007669"/>
    <property type="project" value="InterPro"/>
</dbReference>
<dbReference type="Proteomes" id="UP000094801">
    <property type="component" value="Unassembled WGS sequence"/>
</dbReference>
<evidence type="ECO:0000313" key="5">
    <source>
        <dbReference type="Proteomes" id="UP000094801"/>
    </source>
</evidence>
<evidence type="ECO:0008006" key="6">
    <source>
        <dbReference type="Google" id="ProtNLM"/>
    </source>
</evidence>
<dbReference type="STRING" id="983967.A0A1E4SVP4"/>
<reference evidence="5" key="1">
    <citation type="submission" date="2016-04" db="EMBL/GenBank/DDBJ databases">
        <title>Comparative genomics of biotechnologically important yeasts.</title>
        <authorList>
            <consortium name="DOE Joint Genome Institute"/>
            <person name="Riley R."/>
            <person name="Haridas S."/>
            <person name="Wolfe K.H."/>
            <person name="Lopes M.R."/>
            <person name="Hittinger C.T."/>
            <person name="Goker M."/>
            <person name="Salamov A."/>
            <person name="Wisecaver J."/>
            <person name="Long T.M."/>
            <person name="Aerts A.L."/>
            <person name="Barry K."/>
            <person name="Choi C."/>
            <person name="Clum A."/>
            <person name="Coughlan A.Y."/>
            <person name="Deshpande S."/>
            <person name="Douglass A.P."/>
            <person name="Hanson S.J."/>
            <person name="Klenk H.-P."/>
            <person name="Labutti K."/>
            <person name="Lapidus A."/>
            <person name="Lindquist E."/>
            <person name="Lipzen A."/>
            <person name="Meier-Kolthoff J.P."/>
            <person name="Ohm R.A."/>
            <person name="Otillar R.P."/>
            <person name="Pangilinan J."/>
            <person name="Peng Y."/>
            <person name="Rokas A."/>
            <person name="Rosa C.A."/>
            <person name="Scheuner C."/>
            <person name="Sibirny A.A."/>
            <person name="Slot J.C."/>
            <person name="Stielow J.B."/>
            <person name="Sun H."/>
            <person name="Kurtzman C.P."/>
            <person name="Blackwell M."/>
            <person name="Grigoriev I.V."/>
            <person name="Jeffries T.W."/>
        </authorList>
    </citation>
    <scope>NUCLEOTIDE SEQUENCE [LARGE SCALE GENOMIC DNA]</scope>
    <source>
        <strain evidence="5">NRRL YB-2248</strain>
    </source>
</reference>
<evidence type="ECO:0000313" key="4">
    <source>
        <dbReference type="EMBL" id="ODV83537.1"/>
    </source>
</evidence>
<dbReference type="Gene3D" id="3.30.1490.10">
    <property type="match status" value="1"/>
</dbReference>
<dbReference type="InterPro" id="IPR035987">
    <property type="entry name" value="Ribosomal_uS8_sf"/>
</dbReference>
<keyword evidence="5" id="KW-1185">Reference proteome</keyword>
<evidence type="ECO:0000256" key="3">
    <source>
        <dbReference type="ARBA" id="ARBA00023274"/>
    </source>
</evidence>
<keyword evidence="3" id="KW-0687">Ribonucleoprotein</keyword>
<keyword evidence="2" id="KW-0689">Ribosomal protein</keyword>